<dbReference type="Proteomes" id="UP000192872">
    <property type="component" value="Unassembled WGS sequence"/>
</dbReference>
<dbReference type="InterPro" id="IPR003719">
    <property type="entry name" value="Phenazine_PhzF-like"/>
</dbReference>
<comment type="caution">
    <text evidence="3">The sequence shown here is derived from an EMBL/GenBank/DDBJ whole genome shotgun (WGS) entry which is preliminary data.</text>
</comment>
<dbReference type="STRING" id="1827387.A4S15_00975"/>
<sequence length="300" mass="32226">MKRYAFHTFDVFTQKGLTGNPLAIVLDADGIDAAKMQAIAREFSLPETVFVMAARSPTHTARIRIFTPVRELPFAGHPTVGTAICLAELKFGTDQANNSLLVLEEEVGPVRCAVRTEPGKASYGEFDVPALPHENGKPPSREKLAAALGLLPSDIGAANHKPTCYTAGVPYTFVPVRDRDALHRAHAVSGNWLEAFGRDGAYIYTPLDMPTEHAYRGRMFFPFGGIAEDPATGSAAAAFAGVVVRFDGLTDGRHVVPIEQGIEMGRASLITLEVEIAAGRLTGARIGGYAVRFSEGTLWC</sequence>
<comment type="similarity">
    <text evidence="1">Belongs to the PhzF family.</text>
</comment>
<evidence type="ECO:0000313" key="4">
    <source>
        <dbReference type="Proteomes" id="UP000192872"/>
    </source>
</evidence>
<evidence type="ECO:0000256" key="1">
    <source>
        <dbReference type="ARBA" id="ARBA00008270"/>
    </source>
</evidence>
<gene>
    <name evidence="3" type="ORF">A4S15_00975</name>
</gene>
<evidence type="ECO:0000313" key="3">
    <source>
        <dbReference type="EMBL" id="OQW50096.1"/>
    </source>
</evidence>
<evidence type="ECO:0000256" key="2">
    <source>
        <dbReference type="PIRSR" id="PIRSR016184-1"/>
    </source>
</evidence>
<dbReference type="PIRSF" id="PIRSF016184">
    <property type="entry name" value="PhzC_PhzF"/>
    <property type="match status" value="1"/>
</dbReference>
<feature type="active site" evidence="2">
    <location>
        <position position="47"/>
    </location>
</feature>
<dbReference type="PANTHER" id="PTHR13774">
    <property type="entry name" value="PHENAZINE BIOSYNTHESIS PROTEIN"/>
    <property type="match status" value="1"/>
</dbReference>
<name>A0A1W9HRQ6_9HYPH</name>
<proteinExistence type="inferred from homology"/>
<dbReference type="AlphaFoldDB" id="A0A1W9HRQ6"/>
<reference evidence="3 4" key="1">
    <citation type="journal article" date="2017" name="Water Res.">
        <title>Comammox in drinking water systems.</title>
        <authorList>
            <person name="Wang Y."/>
            <person name="Ma L."/>
            <person name="Mao Y."/>
            <person name="Jiang X."/>
            <person name="Xia Y."/>
            <person name="Yu K."/>
            <person name="Li B."/>
            <person name="Zhang T."/>
        </authorList>
    </citation>
    <scope>NUCLEOTIDE SEQUENCE [LARGE SCALE GENOMIC DNA]</scope>
    <source>
        <strain evidence="3">SG_bin8</strain>
    </source>
</reference>
<evidence type="ECO:0008006" key="5">
    <source>
        <dbReference type="Google" id="ProtNLM"/>
    </source>
</evidence>
<dbReference type="Gene3D" id="3.10.310.10">
    <property type="entry name" value="Diaminopimelate Epimerase, Chain A, domain 1"/>
    <property type="match status" value="2"/>
</dbReference>
<dbReference type="RefSeq" id="WP_376801338.1">
    <property type="nucleotide sequence ID" value="NZ_DBNB01000021.1"/>
</dbReference>
<dbReference type="Pfam" id="PF02567">
    <property type="entry name" value="PhzC-PhzF"/>
    <property type="match status" value="1"/>
</dbReference>
<dbReference type="GO" id="GO:0016853">
    <property type="term" value="F:isomerase activity"/>
    <property type="evidence" value="ECO:0007669"/>
    <property type="project" value="TreeGrafter"/>
</dbReference>
<organism evidence="3 4">
    <name type="scientific">Candidatus Raskinella chloraquaticus</name>
    <dbReference type="NCBI Taxonomy" id="1951219"/>
    <lineage>
        <taxon>Bacteria</taxon>
        <taxon>Pseudomonadati</taxon>
        <taxon>Pseudomonadota</taxon>
        <taxon>Alphaproteobacteria</taxon>
        <taxon>Hyphomicrobiales</taxon>
        <taxon>Phreatobacteraceae</taxon>
        <taxon>Candidatus Raskinella</taxon>
    </lineage>
</organism>
<dbReference type="SUPFAM" id="SSF54506">
    <property type="entry name" value="Diaminopimelate epimerase-like"/>
    <property type="match status" value="1"/>
</dbReference>
<dbReference type="EMBL" id="LWDL01000027">
    <property type="protein sequence ID" value="OQW50096.1"/>
    <property type="molecule type" value="Genomic_DNA"/>
</dbReference>
<dbReference type="NCBIfam" id="TIGR00654">
    <property type="entry name" value="PhzF_family"/>
    <property type="match status" value="1"/>
</dbReference>
<dbReference type="GO" id="GO:0005737">
    <property type="term" value="C:cytoplasm"/>
    <property type="evidence" value="ECO:0007669"/>
    <property type="project" value="TreeGrafter"/>
</dbReference>
<dbReference type="PANTHER" id="PTHR13774:SF32">
    <property type="entry name" value="ANTISENSE-ENHANCING SEQUENCE 1"/>
    <property type="match status" value="1"/>
</dbReference>
<protein>
    <recommendedName>
        <fullName evidence="5">Phenazine biosynthesis protein PhzF</fullName>
    </recommendedName>
</protein>
<accession>A0A1W9HRQ6</accession>